<dbReference type="PANTHER" id="PTHR13793:SF140">
    <property type="entry name" value="HISTONE-LYSINE N-METHYLTRANSFERASE ATX2"/>
    <property type="match status" value="1"/>
</dbReference>
<proteinExistence type="predicted"/>
<dbReference type="PROSITE" id="PS50280">
    <property type="entry name" value="SET"/>
    <property type="match status" value="1"/>
</dbReference>
<dbReference type="Pfam" id="PF05965">
    <property type="entry name" value="FYRC"/>
    <property type="match status" value="1"/>
</dbReference>
<dbReference type="PANTHER" id="PTHR13793">
    <property type="entry name" value="PHD FINGER PROTEINS"/>
    <property type="match status" value="1"/>
</dbReference>
<dbReference type="InterPro" id="IPR003616">
    <property type="entry name" value="Post-SET_dom"/>
</dbReference>
<keyword evidence="5" id="KW-0863">Zinc-finger</keyword>
<dbReference type="SUPFAM" id="SSF82199">
    <property type="entry name" value="SET domain"/>
    <property type="match status" value="1"/>
</dbReference>
<dbReference type="InterPro" id="IPR001214">
    <property type="entry name" value="SET_dom"/>
</dbReference>
<evidence type="ECO:0000259" key="10">
    <source>
        <dbReference type="PROSITE" id="PS51805"/>
    </source>
</evidence>
<dbReference type="SMART" id="SM00317">
    <property type="entry name" value="SET"/>
    <property type="match status" value="1"/>
</dbReference>
<dbReference type="Pfam" id="PF00856">
    <property type="entry name" value="SET"/>
    <property type="match status" value="1"/>
</dbReference>
<dbReference type="PROSITE" id="PS51805">
    <property type="entry name" value="EPHD"/>
    <property type="match status" value="1"/>
</dbReference>
<organism evidence="11 12">
    <name type="scientific">Populus alba x Populus x berolinensis</name>
    <dbReference type="NCBI Taxonomy" id="444605"/>
    <lineage>
        <taxon>Eukaryota</taxon>
        <taxon>Viridiplantae</taxon>
        <taxon>Streptophyta</taxon>
        <taxon>Embryophyta</taxon>
        <taxon>Tracheophyta</taxon>
        <taxon>Spermatophyta</taxon>
        <taxon>Magnoliopsida</taxon>
        <taxon>eudicotyledons</taxon>
        <taxon>Gunneridae</taxon>
        <taxon>Pentapetalae</taxon>
        <taxon>rosids</taxon>
        <taxon>fabids</taxon>
        <taxon>Malpighiales</taxon>
        <taxon>Salicaceae</taxon>
        <taxon>Saliceae</taxon>
        <taxon>Populus</taxon>
    </lineage>
</organism>
<dbReference type="SUPFAM" id="SSF57903">
    <property type="entry name" value="FYVE/PHD zinc finger"/>
    <property type="match status" value="1"/>
</dbReference>
<keyword evidence="7" id="KW-0812">Transmembrane</keyword>
<dbReference type="Gene3D" id="2.170.270.10">
    <property type="entry name" value="SET domain"/>
    <property type="match status" value="1"/>
</dbReference>
<keyword evidence="7" id="KW-0472">Membrane</keyword>
<dbReference type="Proteomes" id="UP001164929">
    <property type="component" value="Chromosome 2"/>
</dbReference>
<feature type="transmembrane region" description="Helical" evidence="7">
    <location>
        <begin position="12"/>
        <end position="34"/>
    </location>
</feature>
<dbReference type="Pfam" id="PF13832">
    <property type="entry name" value="zf-HC5HC2H_2"/>
    <property type="match status" value="1"/>
</dbReference>
<keyword evidence="12" id="KW-1185">Reference proteome</keyword>
<feature type="domain" description="Post-SET" evidence="9">
    <location>
        <begin position="630"/>
        <end position="646"/>
    </location>
</feature>
<keyword evidence="6" id="KW-0862">Zinc</keyword>
<dbReference type="InterPro" id="IPR011011">
    <property type="entry name" value="Znf_FYVE_PHD"/>
</dbReference>
<feature type="domain" description="SET" evidence="8">
    <location>
        <begin position="500"/>
        <end position="624"/>
    </location>
</feature>
<accession>A0AAD6RGW6</accession>
<evidence type="ECO:0000256" key="5">
    <source>
        <dbReference type="ARBA" id="ARBA00022771"/>
    </source>
</evidence>
<evidence type="ECO:0000256" key="4">
    <source>
        <dbReference type="ARBA" id="ARBA00022723"/>
    </source>
</evidence>
<keyword evidence="7" id="KW-1133">Transmembrane helix</keyword>
<evidence type="ECO:0000256" key="7">
    <source>
        <dbReference type="SAM" id="Phobius"/>
    </source>
</evidence>
<gene>
    <name evidence="11" type="ORF">NC653_007360</name>
</gene>
<sequence length="670" mass="76489">LKDMIEYVFCISFHHLFVLDGNTVPAICFCYLIGRRERLSRILNISRITDSPGLKDPNVRMIYKMEVLRDAESKIRPLFRVTLDNGEEINGSTPDACWDKIYRKIGRCKMRAQNSDLWLSVCVEFGGLSKSIHSSKLSTSKLTSKRYQGIPVGYRPVRVDWKDLDKCNVCHMDEEYENNLFLQCDKCRMMLRPQVNRNLMSAQVHARCYGELEPVDGVLWLCNLCRPGAPNSPPPCCLCPVIGGAMKPTTDGRWAHLACAIWIPGQAVTYKRKILDVSFELQETEWDPNIKLKLSRIVACSNNSCRVAYHPLCARAAGLCVELEDEDRLYLLSLDEDDADQCIRLLSFCKKHRQPSNDRMVTDERVGRIPRRCSDYIPPCNPSGCARTEPYNYFGRRGRKEPEALAAASLKRLFVENQPYLVGGYSQHESSGCTIASNGLIKSVFSSSLQRLKASRLSAPSNILSMAEKYQHMRQTSCKRLAFVYLKEHLGLYMIVIFFLLLIIKIYHAIGKSGIHGFGIFAKHPHRAGDMVIEYTGELVRPPIADRRERFIYNSLVGAGTYMFRIDDKRVIDATRAGSIAHLINHSCEPNCYSRVISVNGDEHIIIFAKRDIKRWEELTYDYRFFSIEEKLACYCGFPRCRGVVNDTEAEEQVAKLYAPRSELTDWKGE</sequence>
<evidence type="ECO:0000256" key="3">
    <source>
        <dbReference type="ARBA" id="ARBA00022691"/>
    </source>
</evidence>
<feature type="non-terminal residue" evidence="11">
    <location>
        <position position="670"/>
    </location>
</feature>
<comment type="caution">
    <text evidence="11">The sequence shown here is derived from an EMBL/GenBank/DDBJ whole genome shotgun (WGS) entry which is preliminary data.</text>
</comment>
<name>A0AAD6RGW6_9ROSI</name>
<dbReference type="InterPro" id="IPR013083">
    <property type="entry name" value="Znf_RING/FYVE/PHD"/>
</dbReference>
<evidence type="ECO:0000259" key="8">
    <source>
        <dbReference type="PROSITE" id="PS50280"/>
    </source>
</evidence>
<keyword evidence="2" id="KW-0808">Transferase</keyword>
<dbReference type="EMBL" id="JAQIZT010000002">
    <property type="protein sequence ID" value="KAJ7008673.1"/>
    <property type="molecule type" value="Genomic_DNA"/>
</dbReference>
<evidence type="ECO:0000256" key="1">
    <source>
        <dbReference type="ARBA" id="ARBA00022603"/>
    </source>
</evidence>
<dbReference type="SMART" id="SM00508">
    <property type="entry name" value="PostSET"/>
    <property type="match status" value="1"/>
</dbReference>
<evidence type="ECO:0000313" key="11">
    <source>
        <dbReference type="EMBL" id="KAJ7008673.1"/>
    </source>
</evidence>
<dbReference type="AlphaFoldDB" id="A0AAD6RGW6"/>
<reference evidence="11" key="1">
    <citation type="journal article" date="2023" name="Mol. Ecol. Resour.">
        <title>Chromosome-level genome assembly of a triploid poplar Populus alba 'Berolinensis'.</title>
        <authorList>
            <person name="Chen S."/>
            <person name="Yu Y."/>
            <person name="Wang X."/>
            <person name="Wang S."/>
            <person name="Zhang T."/>
            <person name="Zhou Y."/>
            <person name="He R."/>
            <person name="Meng N."/>
            <person name="Wang Y."/>
            <person name="Liu W."/>
            <person name="Liu Z."/>
            <person name="Liu J."/>
            <person name="Guo Q."/>
            <person name="Huang H."/>
            <person name="Sederoff R.R."/>
            <person name="Wang G."/>
            <person name="Qu G."/>
            <person name="Chen S."/>
        </authorList>
    </citation>
    <scope>NUCLEOTIDE SEQUENCE</scope>
    <source>
        <strain evidence="11">SC-2020</strain>
    </source>
</reference>
<feature type="transmembrane region" description="Helical" evidence="7">
    <location>
        <begin position="490"/>
        <end position="510"/>
    </location>
</feature>
<evidence type="ECO:0000256" key="6">
    <source>
        <dbReference type="ARBA" id="ARBA00022833"/>
    </source>
</evidence>
<evidence type="ECO:0000256" key="2">
    <source>
        <dbReference type="ARBA" id="ARBA00022679"/>
    </source>
</evidence>
<dbReference type="PROSITE" id="PS50868">
    <property type="entry name" value="POST_SET"/>
    <property type="match status" value="1"/>
</dbReference>
<dbReference type="Gene3D" id="3.30.160.360">
    <property type="match status" value="1"/>
</dbReference>
<dbReference type="InterPro" id="IPR046341">
    <property type="entry name" value="SET_dom_sf"/>
</dbReference>
<dbReference type="Gene3D" id="3.30.40.10">
    <property type="entry name" value="Zinc/RING finger domain, C3HC4 (zinc finger)"/>
    <property type="match status" value="2"/>
</dbReference>
<dbReference type="GO" id="GO:0008168">
    <property type="term" value="F:methyltransferase activity"/>
    <property type="evidence" value="ECO:0007669"/>
    <property type="project" value="UniProtKB-KW"/>
</dbReference>
<keyword evidence="3" id="KW-0949">S-adenosyl-L-methionine</keyword>
<keyword evidence="1" id="KW-0489">Methyltransferase</keyword>
<dbReference type="GO" id="GO:0032259">
    <property type="term" value="P:methylation"/>
    <property type="evidence" value="ECO:0007669"/>
    <property type="project" value="UniProtKB-KW"/>
</dbReference>
<dbReference type="GO" id="GO:0000785">
    <property type="term" value="C:chromatin"/>
    <property type="evidence" value="ECO:0007669"/>
    <property type="project" value="TreeGrafter"/>
</dbReference>
<dbReference type="CDD" id="cd10518">
    <property type="entry name" value="SET_SETD1-like"/>
    <property type="match status" value="1"/>
</dbReference>
<protein>
    <submittedName>
        <fullName evidence="11">Histone-lysine N-methyltransferase ATX2 isoform X3</fullName>
    </submittedName>
</protein>
<feature type="domain" description="PHD-type" evidence="10">
    <location>
        <begin position="233"/>
        <end position="353"/>
    </location>
</feature>
<dbReference type="InterPro" id="IPR034732">
    <property type="entry name" value="EPHD"/>
</dbReference>
<keyword evidence="4" id="KW-0479">Metal-binding</keyword>
<dbReference type="GO" id="GO:0005634">
    <property type="term" value="C:nucleus"/>
    <property type="evidence" value="ECO:0007669"/>
    <property type="project" value="InterPro"/>
</dbReference>
<evidence type="ECO:0000313" key="12">
    <source>
        <dbReference type="Proteomes" id="UP001164929"/>
    </source>
</evidence>
<dbReference type="InterPro" id="IPR050701">
    <property type="entry name" value="Histone_Mod_Regulator"/>
</dbReference>
<dbReference type="InterPro" id="IPR003889">
    <property type="entry name" value="FYrich_C"/>
</dbReference>
<evidence type="ECO:0000259" key="9">
    <source>
        <dbReference type="PROSITE" id="PS50868"/>
    </source>
</evidence>
<dbReference type="GO" id="GO:0008270">
    <property type="term" value="F:zinc ion binding"/>
    <property type="evidence" value="ECO:0007669"/>
    <property type="project" value="UniProtKB-KW"/>
</dbReference>
<dbReference type="GO" id="GO:0006357">
    <property type="term" value="P:regulation of transcription by RNA polymerase II"/>
    <property type="evidence" value="ECO:0007669"/>
    <property type="project" value="TreeGrafter"/>
</dbReference>